<dbReference type="GO" id="GO:0016491">
    <property type="term" value="F:oxidoreductase activity"/>
    <property type="evidence" value="ECO:0007669"/>
    <property type="project" value="UniProtKB-KW"/>
</dbReference>
<dbReference type="EMBL" id="CAJB01000290">
    <property type="protein sequence ID" value="CCH78850.1"/>
    <property type="molecule type" value="Genomic_DNA"/>
</dbReference>
<sequence length="168" mass="17871">MPVVHSRRNVYASAAGAVTRPLPMTVDFTSGVYLRSEGDRVLFGGARPDEVDGYTTEVDWPWMETVLGMAVARFPWVADIPLDPAACWAGTYENTPDLHGILGPEPSAPTWVDACGFSGHGLMQAPELGRLVAEQVTTGAVTSLDTTALRPERFAGATAAAGHVDLVF</sequence>
<feature type="domain" description="FAD dependent oxidoreductase" evidence="2">
    <location>
        <begin position="17"/>
        <end position="134"/>
    </location>
</feature>
<dbReference type="PANTHER" id="PTHR13847">
    <property type="entry name" value="SARCOSINE DEHYDROGENASE-RELATED"/>
    <property type="match status" value="1"/>
</dbReference>
<dbReference type="InterPro" id="IPR006076">
    <property type="entry name" value="FAD-dep_OxRdtase"/>
</dbReference>
<name>A0A077M3X7_9MICO</name>
<evidence type="ECO:0000313" key="4">
    <source>
        <dbReference type="Proteomes" id="UP000035721"/>
    </source>
</evidence>
<dbReference type="STRING" id="1194083.BN12_360001"/>
<keyword evidence="4" id="KW-1185">Reference proteome</keyword>
<dbReference type="PANTHER" id="PTHR13847:SF287">
    <property type="entry name" value="FAD-DEPENDENT OXIDOREDUCTASE DOMAIN-CONTAINING PROTEIN 1"/>
    <property type="match status" value="1"/>
</dbReference>
<evidence type="ECO:0000256" key="1">
    <source>
        <dbReference type="ARBA" id="ARBA00023002"/>
    </source>
</evidence>
<gene>
    <name evidence="3" type="ORF">BN12_360001</name>
</gene>
<accession>A0A077M3X7</accession>
<dbReference type="AlphaFoldDB" id="A0A077M3X7"/>
<dbReference type="Gene3D" id="3.50.50.60">
    <property type="entry name" value="FAD/NAD(P)-binding domain"/>
    <property type="match status" value="1"/>
</dbReference>
<dbReference type="InterPro" id="IPR036188">
    <property type="entry name" value="FAD/NAD-bd_sf"/>
</dbReference>
<dbReference type="GO" id="GO:0005737">
    <property type="term" value="C:cytoplasm"/>
    <property type="evidence" value="ECO:0007669"/>
    <property type="project" value="TreeGrafter"/>
</dbReference>
<dbReference type="Gene3D" id="3.30.9.10">
    <property type="entry name" value="D-Amino Acid Oxidase, subunit A, domain 2"/>
    <property type="match status" value="1"/>
</dbReference>
<protein>
    <submittedName>
        <fullName evidence="3">FAD dependent oxidoreductase</fullName>
    </submittedName>
</protein>
<dbReference type="Proteomes" id="UP000035721">
    <property type="component" value="Unassembled WGS sequence"/>
</dbReference>
<proteinExistence type="predicted"/>
<organism evidence="3 4">
    <name type="scientific">Nostocoides japonicum T1-X7</name>
    <dbReference type="NCBI Taxonomy" id="1194083"/>
    <lineage>
        <taxon>Bacteria</taxon>
        <taxon>Bacillati</taxon>
        <taxon>Actinomycetota</taxon>
        <taxon>Actinomycetes</taxon>
        <taxon>Micrococcales</taxon>
        <taxon>Intrasporangiaceae</taxon>
        <taxon>Nostocoides</taxon>
    </lineage>
</organism>
<evidence type="ECO:0000259" key="2">
    <source>
        <dbReference type="Pfam" id="PF01266"/>
    </source>
</evidence>
<evidence type="ECO:0000313" key="3">
    <source>
        <dbReference type="EMBL" id="CCH78850.1"/>
    </source>
</evidence>
<dbReference type="Pfam" id="PF01266">
    <property type="entry name" value="DAO"/>
    <property type="match status" value="1"/>
</dbReference>
<reference evidence="3 4" key="1">
    <citation type="journal article" date="2013" name="ISME J.">
        <title>A metabolic model for members of the genus Tetrasphaera involved in enhanced biological phosphorus removal.</title>
        <authorList>
            <person name="Kristiansen R."/>
            <person name="Nguyen H.T.T."/>
            <person name="Saunders A.M."/>
            <person name="Nielsen J.L."/>
            <person name="Wimmer R."/>
            <person name="Le V.Q."/>
            <person name="McIlroy S.J."/>
            <person name="Petrovski S."/>
            <person name="Seviour R.J."/>
            <person name="Calteau A."/>
            <person name="Nielsen K.L."/>
            <person name="Nielsen P.H."/>
        </authorList>
    </citation>
    <scope>NUCLEOTIDE SEQUENCE [LARGE SCALE GENOMIC DNA]</scope>
    <source>
        <strain evidence="3 4">T1-X7</strain>
    </source>
</reference>
<comment type="caution">
    <text evidence="3">The sequence shown here is derived from an EMBL/GenBank/DDBJ whole genome shotgun (WGS) entry which is preliminary data.</text>
</comment>
<keyword evidence="1" id="KW-0560">Oxidoreductase</keyword>